<dbReference type="SUPFAM" id="SSF53448">
    <property type="entry name" value="Nucleotide-diphospho-sugar transferases"/>
    <property type="match status" value="1"/>
</dbReference>
<dbReference type="PANTHER" id="PTHR43630">
    <property type="entry name" value="POLY-BETA-1,6-N-ACETYL-D-GLUCOSAMINE SYNTHASE"/>
    <property type="match status" value="1"/>
</dbReference>
<sequence>MLEQITPLILTFNEAPNIDRTLAKLTWARQIVVIDSYSTDETLDMVKSYPQTQVFQRQFDTHHNQWNYGLSQVTTEWVLSLDADYFLTDALIAELASLPTDSPIDGYFARFKYCVFGKPLRGTLLPPRQVLFRREKSIYLDDGHTQLLQIRGESGMLNSYIYHDDRKPLSRWLWAQDRYMLIENKKILETSPGELSLGDRIRRQKILAPFVILFYCLIFNQGILDGWYGWYYALQRTLAEILLSIRLIEMEKFASQVPTMSDRSVSNRIAAPSTQSVNPSVLVEK</sequence>
<dbReference type="Proteomes" id="UP000003835">
    <property type="component" value="Unassembled WGS sequence"/>
</dbReference>
<dbReference type="Gene3D" id="3.90.550.10">
    <property type="entry name" value="Spore Coat Polysaccharide Biosynthesis Protein SpsA, Chain A"/>
    <property type="match status" value="1"/>
</dbReference>
<keyword evidence="1" id="KW-1133">Transmembrane helix</keyword>
<accession>B4VS54</accession>
<dbReference type="InterPro" id="IPR029044">
    <property type="entry name" value="Nucleotide-diphossugar_trans"/>
</dbReference>
<evidence type="ECO:0000256" key="1">
    <source>
        <dbReference type="SAM" id="Phobius"/>
    </source>
</evidence>
<name>B4VS54_9CYAN</name>
<dbReference type="OrthoDB" id="9815923at2"/>
<evidence type="ECO:0000313" key="3">
    <source>
        <dbReference type="EMBL" id="EDX75109.1"/>
    </source>
</evidence>
<keyword evidence="4" id="KW-1185">Reference proteome</keyword>
<proteinExistence type="predicted"/>
<dbReference type="AlphaFoldDB" id="B4VS54"/>
<dbReference type="RefSeq" id="WP_006101383.1">
    <property type="nucleotide sequence ID" value="NZ_DS989850.1"/>
</dbReference>
<feature type="domain" description="Glycosyltransferase 2-like" evidence="2">
    <location>
        <begin position="9"/>
        <end position="112"/>
    </location>
</feature>
<evidence type="ECO:0000313" key="4">
    <source>
        <dbReference type="Proteomes" id="UP000003835"/>
    </source>
</evidence>
<dbReference type="InterPro" id="IPR001173">
    <property type="entry name" value="Glyco_trans_2-like"/>
</dbReference>
<dbReference type="eggNOG" id="COG0463">
    <property type="taxonomic scope" value="Bacteria"/>
</dbReference>
<reference evidence="3 4" key="1">
    <citation type="submission" date="2008-07" db="EMBL/GenBank/DDBJ databases">
        <authorList>
            <person name="Tandeau de Marsac N."/>
            <person name="Ferriera S."/>
            <person name="Johnson J."/>
            <person name="Kravitz S."/>
            <person name="Beeson K."/>
            <person name="Sutton G."/>
            <person name="Rogers Y.-H."/>
            <person name="Friedman R."/>
            <person name="Frazier M."/>
            <person name="Venter J.C."/>
        </authorList>
    </citation>
    <scope>NUCLEOTIDE SEQUENCE [LARGE SCALE GENOMIC DNA]</scope>
    <source>
        <strain evidence="3 4">PCC 7420</strain>
    </source>
</reference>
<dbReference type="CDD" id="cd02511">
    <property type="entry name" value="Beta4Glucosyltransferase"/>
    <property type="match status" value="1"/>
</dbReference>
<keyword evidence="1" id="KW-0472">Membrane</keyword>
<evidence type="ECO:0000259" key="2">
    <source>
        <dbReference type="Pfam" id="PF00535"/>
    </source>
</evidence>
<organism evidence="3 4">
    <name type="scientific">Coleofasciculus chthonoplastes PCC 7420</name>
    <dbReference type="NCBI Taxonomy" id="118168"/>
    <lineage>
        <taxon>Bacteria</taxon>
        <taxon>Bacillati</taxon>
        <taxon>Cyanobacteriota</taxon>
        <taxon>Cyanophyceae</taxon>
        <taxon>Coleofasciculales</taxon>
        <taxon>Coleofasciculaceae</taxon>
        <taxon>Coleofasciculus</taxon>
    </lineage>
</organism>
<protein>
    <submittedName>
        <fullName evidence="3">Glycosyl transferase, group 2 family protein</fullName>
    </submittedName>
</protein>
<feature type="transmembrane region" description="Helical" evidence="1">
    <location>
        <begin position="206"/>
        <end position="224"/>
    </location>
</feature>
<dbReference type="STRING" id="118168.MC7420_2113"/>
<dbReference type="Pfam" id="PF00535">
    <property type="entry name" value="Glycos_transf_2"/>
    <property type="match status" value="1"/>
</dbReference>
<keyword evidence="1" id="KW-0812">Transmembrane</keyword>
<dbReference type="EMBL" id="DS989850">
    <property type="protein sequence ID" value="EDX75109.1"/>
    <property type="molecule type" value="Genomic_DNA"/>
</dbReference>
<dbReference type="PANTHER" id="PTHR43630:SF2">
    <property type="entry name" value="GLYCOSYLTRANSFERASE"/>
    <property type="match status" value="1"/>
</dbReference>
<dbReference type="GO" id="GO:0016740">
    <property type="term" value="F:transferase activity"/>
    <property type="evidence" value="ECO:0007669"/>
    <property type="project" value="UniProtKB-KW"/>
</dbReference>
<dbReference type="HOGENOM" id="CLU_065962_0_0_3"/>
<keyword evidence="3" id="KW-0808">Transferase</keyword>
<gene>
    <name evidence="3" type="ORF">MC7420_2113</name>
</gene>